<keyword evidence="1" id="KW-1133">Transmembrane helix</keyword>
<dbReference type="STRING" id="371602.SAMN04487984_0100"/>
<feature type="transmembrane region" description="Helical" evidence="1">
    <location>
        <begin position="176"/>
        <end position="196"/>
    </location>
</feature>
<feature type="transmembrane region" description="Helical" evidence="1">
    <location>
        <begin position="202"/>
        <end position="222"/>
    </location>
</feature>
<feature type="transmembrane region" description="Helical" evidence="1">
    <location>
        <begin position="149"/>
        <end position="169"/>
    </location>
</feature>
<gene>
    <name evidence="2" type="ORF">SAMN04487984_0100</name>
</gene>
<proteinExistence type="predicted"/>
<dbReference type="AlphaFoldDB" id="A0A1W1Y3C5"/>
<feature type="transmembrane region" description="Helical" evidence="1">
    <location>
        <begin position="119"/>
        <end position="137"/>
    </location>
</feature>
<organism evidence="2 3">
    <name type="scientific">Aerococcus suis</name>
    <dbReference type="NCBI Taxonomy" id="371602"/>
    <lineage>
        <taxon>Bacteria</taxon>
        <taxon>Bacillati</taxon>
        <taxon>Bacillota</taxon>
        <taxon>Bacilli</taxon>
        <taxon>Lactobacillales</taxon>
        <taxon>Aerococcaceae</taxon>
        <taxon>Aerococcus</taxon>
    </lineage>
</organism>
<keyword evidence="1" id="KW-0472">Membrane</keyword>
<feature type="transmembrane region" description="Helical" evidence="1">
    <location>
        <begin position="12"/>
        <end position="32"/>
    </location>
</feature>
<evidence type="ECO:0000313" key="2">
    <source>
        <dbReference type="EMBL" id="SMC30238.1"/>
    </source>
</evidence>
<reference evidence="3" key="1">
    <citation type="submission" date="2017-04" db="EMBL/GenBank/DDBJ databases">
        <authorList>
            <person name="Varghese N."/>
            <person name="Submissions S."/>
        </authorList>
    </citation>
    <scope>NUCLEOTIDE SEQUENCE [LARGE SCALE GENOMIC DNA]</scope>
    <source>
        <strain evidence="3">DSM 21500</strain>
    </source>
</reference>
<keyword evidence="3" id="KW-1185">Reference proteome</keyword>
<accession>A0A1W1Y3C5</accession>
<dbReference type="RefSeq" id="WP_084097714.1">
    <property type="nucleotide sequence ID" value="NZ_FWXK01000001.1"/>
</dbReference>
<feature type="transmembrane region" description="Helical" evidence="1">
    <location>
        <begin position="96"/>
        <end position="112"/>
    </location>
</feature>
<keyword evidence="1" id="KW-0812">Transmembrane</keyword>
<evidence type="ECO:0000256" key="1">
    <source>
        <dbReference type="SAM" id="Phobius"/>
    </source>
</evidence>
<dbReference type="Proteomes" id="UP000243884">
    <property type="component" value="Unassembled WGS sequence"/>
</dbReference>
<evidence type="ECO:0000313" key="3">
    <source>
        <dbReference type="Proteomes" id="UP000243884"/>
    </source>
</evidence>
<name>A0A1W1Y3C5_9LACT</name>
<dbReference type="EMBL" id="FWXK01000001">
    <property type="protein sequence ID" value="SMC30238.1"/>
    <property type="molecule type" value="Genomic_DNA"/>
</dbReference>
<feature type="transmembrane region" description="Helical" evidence="1">
    <location>
        <begin position="38"/>
        <end position="60"/>
    </location>
</feature>
<feature type="transmembrane region" description="Helical" evidence="1">
    <location>
        <begin position="72"/>
        <end position="90"/>
    </location>
</feature>
<sequence length="228" mass="26443">MKVFHKHSIKGIAFIISSLLIVLTLVPSFTFLMTHDLINWPVSSYLLIIQLLLSQIYFLFTQHDKPCAIPNAIILGLFEIFILICCLLIRDSLTLFTWGLLFIQWFLVHWVIITNQLAVILPIITLASQLLMMQNVFEFTQTQLFLTSFHIVPILFNLSIACFLALLFYEDKQGHSALLWISSWGLFLLWLISSLFFNYQSLKLTITMAICLVLILVIYQITQRKINK</sequence>
<protein>
    <submittedName>
        <fullName evidence="2">Uncharacterized protein</fullName>
    </submittedName>
</protein>